<sequence>MARINKVCLILLPFFVFCAVSDGLLVTLLCFSGRPNIWWNIPTNHKGLGDIQTSLTKARKEQRTYSLKRMPLRLGYRGFVIGIGELVVGTASKKLQLLLLDTIPKNQLPDTYIVGLKKAVDTVEPMADDDRKKRFIPPYRPGLWNVWPAVITNNCYNYATNRMTFTFAQPGRAAGQIYAAMTPDAVQAAAERDGLVAMEQLNLPEKSTDFVVALVVERAVDFHWFVLNENSEWSHKPGQTPATNLDNSGNEIRSVPDCDMGGYVFVTYMKVSTAVVIF</sequence>
<evidence type="ECO:0000313" key="1">
    <source>
        <dbReference type="EMBL" id="PFX32845.1"/>
    </source>
</evidence>
<name>A0A2B4SWP9_STYPI</name>
<dbReference type="AlphaFoldDB" id="A0A2B4SWP9"/>
<keyword evidence="2" id="KW-1185">Reference proteome</keyword>
<protein>
    <submittedName>
        <fullName evidence="1">Insoluble matrix shell protein 1</fullName>
    </submittedName>
</protein>
<gene>
    <name evidence="1" type="ORF">AWC38_SpisGene2318</name>
</gene>
<dbReference type="EMBL" id="LSMT01000018">
    <property type="protein sequence ID" value="PFX32845.1"/>
    <property type="molecule type" value="Genomic_DNA"/>
</dbReference>
<evidence type="ECO:0000313" key="2">
    <source>
        <dbReference type="Proteomes" id="UP000225706"/>
    </source>
</evidence>
<dbReference type="Proteomes" id="UP000225706">
    <property type="component" value="Unassembled WGS sequence"/>
</dbReference>
<comment type="caution">
    <text evidence="1">The sequence shown here is derived from an EMBL/GenBank/DDBJ whole genome shotgun (WGS) entry which is preliminary data.</text>
</comment>
<accession>A0A2B4SWP9</accession>
<organism evidence="1 2">
    <name type="scientific">Stylophora pistillata</name>
    <name type="common">Smooth cauliflower coral</name>
    <dbReference type="NCBI Taxonomy" id="50429"/>
    <lineage>
        <taxon>Eukaryota</taxon>
        <taxon>Metazoa</taxon>
        <taxon>Cnidaria</taxon>
        <taxon>Anthozoa</taxon>
        <taxon>Hexacorallia</taxon>
        <taxon>Scleractinia</taxon>
        <taxon>Astrocoeniina</taxon>
        <taxon>Pocilloporidae</taxon>
        <taxon>Stylophora</taxon>
    </lineage>
</organism>
<dbReference type="OrthoDB" id="525839at2759"/>
<reference evidence="2" key="1">
    <citation type="journal article" date="2017" name="bioRxiv">
        <title>Comparative analysis of the genomes of Stylophora pistillata and Acropora digitifera provides evidence for extensive differences between species of corals.</title>
        <authorList>
            <person name="Voolstra C.R."/>
            <person name="Li Y."/>
            <person name="Liew Y.J."/>
            <person name="Baumgarten S."/>
            <person name="Zoccola D."/>
            <person name="Flot J.-F."/>
            <person name="Tambutte S."/>
            <person name="Allemand D."/>
            <person name="Aranda M."/>
        </authorList>
    </citation>
    <scope>NUCLEOTIDE SEQUENCE [LARGE SCALE GENOMIC DNA]</scope>
</reference>
<dbReference type="STRING" id="50429.A0A2B4SWP9"/>
<proteinExistence type="predicted"/>